<evidence type="ECO:0000313" key="3">
    <source>
        <dbReference type="EMBL" id="RWZ59174.1"/>
    </source>
</evidence>
<keyword evidence="4" id="KW-1185">Reference proteome</keyword>
<dbReference type="InterPro" id="IPR036188">
    <property type="entry name" value="FAD/NAD-bd_sf"/>
</dbReference>
<dbReference type="PRINTS" id="PR00420">
    <property type="entry name" value="RNGMNOXGNASE"/>
</dbReference>
<evidence type="ECO:0000259" key="2">
    <source>
        <dbReference type="Pfam" id="PF01494"/>
    </source>
</evidence>
<dbReference type="Pfam" id="PF01494">
    <property type="entry name" value="FAD_binding_3"/>
    <property type="match status" value="1"/>
</dbReference>
<dbReference type="EMBL" id="RZNC01000005">
    <property type="protein sequence ID" value="RWZ59174.1"/>
    <property type="molecule type" value="Genomic_DNA"/>
</dbReference>
<proteinExistence type="predicted"/>
<dbReference type="InterPro" id="IPR002938">
    <property type="entry name" value="FAD-bd"/>
</dbReference>
<dbReference type="GO" id="GO:0071949">
    <property type="term" value="F:FAD binding"/>
    <property type="evidence" value="ECO:0007669"/>
    <property type="project" value="InterPro"/>
</dbReference>
<dbReference type="GO" id="GO:0008688">
    <property type="term" value="F:3-(3-hydroxyphenyl)propionate hydroxylase activity"/>
    <property type="evidence" value="ECO:0007669"/>
    <property type="project" value="TreeGrafter"/>
</dbReference>
<dbReference type="PANTHER" id="PTHR43476:SF3">
    <property type="entry name" value="FAD-BINDING MONOOXYGENASE"/>
    <property type="match status" value="1"/>
</dbReference>
<dbReference type="SUPFAM" id="SSF51905">
    <property type="entry name" value="FAD/NAD(P)-binding domain"/>
    <property type="match status" value="1"/>
</dbReference>
<accession>A0A444Q5X9</accession>
<organism evidence="3 4">
    <name type="scientific">Labedella populi</name>
    <dbReference type="NCBI Taxonomy" id="2498850"/>
    <lineage>
        <taxon>Bacteria</taxon>
        <taxon>Bacillati</taxon>
        <taxon>Actinomycetota</taxon>
        <taxon>Actinomycetes</taxon>
        <taxon>Micrococcales</taxon>
        <taxon>Microbacteriaceae</taxon>
        <taxon>Labedella</taxon>
    </lineage>
</organism>
<dbReference type="RefSeq" id="WP_128499666.1">
    <property type="nucleotide sequence ID" value="NZ_RZNC01000005.1"/>
</dbReference>
<feature type="domain" description="FAD-binding" evidence="2">
    <location>
        <begin position="2"/>
        <end position="348"/>
    </location>
</feature>
<dbReference type="GO" id="GO:0019622">
    <property type="term" value="P:3-(3-hydroxy)phenylpropionate catabolic process"/>
    <property type="evidence" value="ECO:0007669"/>
    <property type="project" value="TreeGrafter"/>
</dbReference>
<sequence length="392" mass="41047">MIDVLIIGAGATGLFAAGAFARAGLEVEVWEKRNERALLSRAIGVHAPALAALERVGAAEPLIDEAVRVRRGHARVAPLIGTAVRPRHVGTVSFDGVSRRFPFVATLPQHRTEALLEEVLRTIGTAPVRYGLDVVGVAPDPRGVTVRGEGTGTARTGTQTQQRARFVVIADGTESPARRRLGVRTSGRSYRDRYLMGDVADTTDDGEDAVVTLTPDGVVESFPLPGGVRRFVAHTPVLLPHAGADVLARLVATRTGITVDPASATLVSAFGVRRSLAERFAVGTRIAIVGDAAHEISPIGGQGMNLGWLDVAALVPVVVALLDGSASSDRLEAWDRTRRTAAVAAARQAEVNMALSAPGTSIGIRARAAVLSRVLRGTGGSRLGRVYAMGGD</sequence>
<keyword evidence="3" id="KW-0503">Monooxygenase</keyword>
<dbReference type="AlphaFoldDB" id="A0A444Q5X9"/>
<dbReference type="Gene3D" id="3.30.70.2450">
    <property type="match status" value="1"/>
</dbReference>
<dbReference type="PANTHER" id="PTHR43476">
    <property type="entry name" value="3-(3-HYDROXY-PHENYL)PROPIONATE/3-HYDROXYCINNAMIC ACID HYDROXYLASE"/>
    <property type="match status" value="1"/>
</dbReference>
<gene>
    <name evidence="3" type="ORF">ELQ92_12945</name>
</gene>
<name>A0A444Q5X9_9MICO</name>
<dbReference type="OrthoDB" id="4246007at2"/>
<evidence type="ECO:0000256" key="1">
    <source>
        <dbReference type="ARBA" id="ARBA00023002"/>
    </source>
</evidence>
<protein>
    <submittedName>
        <fullName evidence="3">FAD-dependent monooxygenase</fullName>
    </submittedName>
</protein>
<keyword evidence="1" id="KW-0560">Oxidoreductase</keyword>
<evidence type="ECO:0000313" key="4">
    <source>
        <dbReference type="Proteomes" id="UP000288603"/>
    </source>
</evidence>
<comment type="caution">
    <text evidence="3">The sequence shown here is derived from an EMBL/GenBank/DDBJ whole genome shotgun (WGS) entry which is preliminary data.</text>
</comment>
<dbReference type="InterPro" id="IPR050631">
    <property type="entry name" value="PheA/TfdB_FAD_monoxygenase"/>
</dbReference>
<dbReference type="Gene3D" id="3.50.50.60">
    <property type="entry name" value="FAD/NAD(P)-binding domain"/>
    <property type="match status" value="1"/>
</dbReference>
<reference evidence="3 4" key="1">
    <citation type="submission" date="2018-12" db="EMBL/GenBank/DDBJ databases">
        <authorList>
            <person name="Li F."/>
        </authorList>
    </citation>
    <scope>NUCLEOTIDE SEQUENCE [LARGE SCALE GENOMIC DNA]</scope>
    <source>
        <strain evidence="3 4">8H24J-4-2</strain>
    </source>
</reference>
<dbReference type="Proteomes" id="UP000288603">
    <property type="component" value="Unassembled WGS sequence"/>
</dbReference>